<dbReference type="AlphaFoldDB" id="A0A9P6BA67"/>
<feature type="compositionally biased region" description="Basic and acidic residues" evidence="1">
    <location>
        <begin position="95"/>
        <end position="109"/>
    </location>
</feature>
<gene>
    <name evidence="2" type="ORF">BS47DRAFT_644822</name>
</gene>
<dbReference type="EMBL" id="MU128911">
    <property type="protein sequence ID" value="KAF9520588.1"/>
    <property type="molecule type" value="Genomic_DNA"/>
</dbReference>
<organism evidence="2 3">
    <name type="scientific">Hydnum rufescens UP504</name>
    <dbReference type="NCBI Taxonomy" id="1448309"/>
    <lineage>
        <taxon>Eukaryota</taxon>
        <taxon>Fungi</taxon>
        <taxon>Dikarya</taxon>
        <taxon>Basidiomycota</taxon>
        <taxon>Agaricomycotina</taxon>
        <taxon>Agaricomycetes</taxon>
        <taxon>Cantharellales</taxon>
        <taxon>Hydnaceae</taxon>
        <taxon>Hydnum</taxon>
    </lineage>
</organism>
<proteinExistence type="predicted"/>
<feature type="compositionally biased region" description="Polar residues" evidence="1">
    <location>
        <begin position="21"/>
        <end position="31"/>
    </location>
</feature>
<dbReference type="Proteomes" id="UP000886523">
    <property type="component" value="Unassembled WGS sequence"/>
</dbReference>
<protein>
    <submittedName>
        <fullName evidence="2">Uncharacterized protein</fullName>
    </submittedName>
</protein>
<keyword evidence="3" id="KW-1185">Reference proteome</keyword>
<reference evidence="2" key="1">
    <citation type="journal article" date="2020" name="Nat. Commun.">
        <title>Large-scale genome sequencing of mycorrhizal fungi provides insights into the early evolution of symbiotic traits.</title>
        <authorList>
            <person name="Miyauchi S."/>
            <person name="Kiss E."/>
            <person name="Kuo A."/>
            <person name="Drula E."/>
            <person name="Kohler A."/>
            <person name="Sanchez-Garcia M."/>
            <person name="Morin E."/>
            <person name="Andreopoulos B."/>
            <person name="Barry K.W."/>
            <person name="Bonito G."/>
            <person name="Buee M."/>
            <person name="Carver A."/>
            <person name="Chen C."/>
            <person name="Cichocki N."/>
            <person name="Clum A."/>
            <person name="Culley D."/>
            <person name="Crous P.W."/>
            <person name="Fauchery L."/>
            <person name="Girlanda M."/>
            <person name="Hayes R.D."/>
            <person name="Keri Z."/>
            <person name="LaButti K."/>
            <person name="Lipzen A."/>
            <person name="Lombard V."/>
            <person name="Magnuson J."/>
            <person name="Maillard F."/>
            <person name="Murat C."/>
            <person name="Nolan M."/>
            <person name="Ohm R.A."/>
            <person name="Pangilinan J."/>
            <person name="Pereira M.F."/>
            <person name="Perotto S."/>
            <person name="Peter M."/>
            <person name="Pfister S."/>
            <person name="Riley R."/>
            <person name="Sitrit Y."/>
            <person name="Stielow J.B."/>
            <person name="Szollosi G."/>
            <person name="Zifcakova L."/>
            <person name="Stursova M."/>
            <person name="Spatafora J.W."/>
            <person name="Tedersoo L."/>
            <person name="Vaario L.M."/>
            <person name="Yamada A."/>
            <person name="Yan M."/>
            <person name="Wang P."/>
            <person name="Xu J."/>
            <person name="Bruns T."/>
            <person name="Baldrian P."/>
            <person name="Vilgalys R."/>
            <person name="Dunand C."/>
            <person name="Henrissat B."/>
            <person name="Grigoriev I.V."/>
            <person name="Hibbett D."/>
            <person name="Nagy L.G."/>
            <person name="Martin F.M."/>
        </authorList>
    </citation>
    <scope>NUCLEOTIDE SEQUENCE</scope>
    <source>
        <strain evidence="2">UP504</strain>
    </source>
</reference>
<evidence type="ECO:0000256" key="1">
    <source>
        <dbReference type="SAM" id="MobiDB-lite"/>
    </source>
</evidence>
<evidence type="ECO:0000313" key="3">
    <source>
        <dbReference type="Proteomes" id="UP000886523"/>
    </source>
</evidence>
<name>A0A9P6BA67_9AGAM</name>
<sequence>MGIYRRCLHRYSQRSPRTSKYRSNLTSLTPKTRSELPANLKRPRANEPISEPRPARKRRISKSVLNDSTADGENCLETDTEEPTGRPSNIIVRTMKNDSRTRLDIERSHSSPPDSPHRASKTRSIEERVTPLRAKLPPTGLV</sequence>
<feature type="region of interest" description="Disordered" evidence="1">
    <location>
        <begin position="12"/>
        <end position="142"/>
    </location>
</feature>
<evidence type="ECO:0000313" key="2">
    <source>
        <dbReference type="EMBL" id="KAF9520588.1"/>
    </source>
</evidence>
<comment type="caution">
    <text evidence="2">The sequence shown here is derived from an EMBL/GenBank/DDBJ whole genome shotgun (WGS) entry which is preliminary data.</text>
</comment>
<accession>A0A9P6BA67</accession>